<evidence type="ECO:0000256" key="5">
    <source>
        <dbReference type="SAM" id="Phobius"/>
    </source>
</evidence>
<feature type="signal peptide" evidence="6">
    <location>
        <begin position="1"/>
        <end position="22"/>
    </location>
</feature>
<keyword evidence="4 5" id="KW-0472">Membrane</keyword>
<dbReference type="Proteomes" id="UP000789595">
    <property type="component" value="Unassembled WGS sequence"/>
</dbReference>
<dbReference type="PANTHER" id="PTHR12483">
    <property type="entry name" value="SOLUTE CARRIER FAMILY 31 COPPER TRANSPORTERS"/>
    <property type="match status" value="1"/>
</dbReference>
<evidence type="ECO:0000256" key="1">
    <source>
        <dbReference type="ARBA" id="ARBA00004141"/>
    </source>
</evidence>
<dbReference type="AlphaFoldDB" id="A0A8J2SL08"/>
<reference evidence="7" key="1">
    <citation type="submission" date="2021-11" db="EMBL/GenBank/DDBJ databases">
        <authorList>
            <consortium name="Genoscope - CEA"/>
            <person name="William W."/>
        </authorList>
    </citation>
    <scope>NUCLEOTIDE SEQUENCE</scope>
</reference>
<evidence type="ECO:0000256" key="3">
    <source>
        <dbReference type="ARBA" id="ARBA00022989"/>
    </source>
</evidence>
<keyword evidence="8" id="KW-1185">Reference proteome</keyword>
<keyword evidence="6" id="KW-0732">Signal</keyword>
<proteinExistence type="predicted"/>
<protein>
    <recommendedName>
        <fullName evidence="9">Copper transporter</fullName>
    </recommendedName>
</protein>
<dbReference type="InterPro" id="IPR007274">
    <property type="entry name" value="Cop_transporter"/>
</dbReference>
<comment type="subcellular location">
    <subcellularLocation>
        <location evidence="1">Membrane</location>
        <topology evidence="1">Multi-pass membrane protein</topology>
    </subcellularLocation>
</comment>
<feature type="chain" id="PRO_5035150284" description="Copper transporter" evidence="6">
    <location>
        <begin position="23"/>
        <end position="515"/>
    </location>
</feature>
<feature type="transmembrane region" description="Helical" evidence="5">
    <location>
        <begin position="396"/>
        <end position="416"/>
    </location>
</feature>
<sequence>MRPVFSTCFLVAFPIACSDAIAAPFAVPHVDLVSIDARTTKTALKTTGAVAVRVPGLAQASATAFEGLADCLEGDGQEALLVDGTRRRTIAARGAGFDSVCFDDEASNVLRRAAFDAVQAVAVALDGGGTTPLRGDAADYDWRGVVDKGRHLEHVHAYYGPSKGEALEAHVDEGVLVAMVAGEGGSLHITLPGGASHELRWDVDSAVLILAGDSSRYLGNARPAPHSLSLALSDNEARPWYGLMVLPPDDALLDGERFDERRARRTSTITIGRSRSLTAVDPAATCQTQDGKDGIFCWLQCLEVDCAYGAVCLDDNDQVVPEDTHCEGHSFDNCSPVCVDRSGSLSNSSRSREGGFCRGSGQDMHMDGFRSAFEESTPPCINLYVADWTLSSVGKYVGGMFGAFFVGLLVECTSFVRKYVHRRRRDMSWARMGLVFLHFVQSVLGYLAMFAAMTYSIELFAAVCLGATTGYALLHLDDAPAASTDPCCQAQDDLDASKPIPTRVTADCCGDVEAS</sequence>
<comment type="caution">
    <text evidence="7">The sequence shown here is derived from an EMBL/GenBank/DDBJ whole genome shotgun (WGS) entry which is preliminary data.</text>
</comment>
<dbReference type="GO" id="GO:0005375">
    <property type="term" value="F:copper ion transmembrane transporter activity"/>
    <property type="evidence" value="ECO:0007669"/>
    <property type="project" value="InterPro"/>
</dbReference>
<dbReference type="EMBL" id="CAKKNE010000002">
    <property type="protein sequence ID" value="CAH0368997.1"/>
    <property type="molecule type" value="Genomic_DNA"/>
</dbReference>
<keyword evidence="3 5" id="KW-1133">Transmembrane helix</keyword>
<dbReference type="GO" id="GO:0005886">
    <property type="term" value="C:plasma membrane"/>
    <property type="evidence" value="ECO:0007669"/>
    <property type="project" value="TreeGrafter"/>
</dbReference>
<evidence type="ECO:0000256" key="6">
    <source>
        <dbReference type="SAM" id="SignalP"/>
    </source>
</evidence>
<gene>
    <name evidence="7" type="ORF">PECAL_2P21020</name>
</gene>
<feature type="transmembrane region" description="Helical" evidence="5">
    <location>
        <begin position="428"/>
        <end position="449"/>
    </location>
</feature>
<dbReference type="PANTHER" id="PTHR12483:SF27">
    <property type="entry name" value="COPPER TRANSPORT PROTEIN CTR1"/>
    <property type="match status" value="1"/>
</dbReference>
<evidence type="ECO:0000256" key="2">
    <source>
        <dbReference type="ARBA" id="ARBA00022692"/>
    </source>
</evidence>
<organism evidence="7 8">
    <name type="scientific">Pelagomonas calceolata</name>
    <dbReference type="NCBI Taxonomy" id="35677"/>
    <lineage>
        <taxon>Eukaryota</taxon>
        <taxon>Sar</taxon>
        <taxon>Stramenopiles</taxon>
        <taxon>Ochrophyta</taxon>
        <taxon>Pelagophyceae</taxon>
        <taxon>Pelagomonadales</taxon>
        <taxon>Pelagomonadaceae</taxon>
        <taxon>Pelagomonas</taxon>
    </lineage>
</organism>
<evidence type="ECO:0000313" key="8">
    <source>
        <dbReference type="Proteomes" id="UP000789595"/>
    </source>
</evidence>
<evidence type="ECO:0000313" key="7">
    <source>
        <dbReference type="EMBL" id="CAH0368997.1"/>
    </source>
</evidence>
<dbReference type="OrthoDB" id="161814at2759"/>
<dbReference type="Pfam" id="PF04145">
    <property type="entry name" value="Ctr"/>
    <property type="match status" value="1"/>
</dbReference>
<name>A0A8J2SL08_9STRA</name>
<keyword evidence="2 5" id="KW-0812">Transmembrane</keyword>
<accession>A0A8J2SL08</accession>
<evidence type="ECO:0000256" key="4">
    <source>
        <dbReference type="ARBA" id="ARBA00023136"/>
    </source>
</evidence>
<evidence type="ECO:0008006" key="9">
    <source>
        <dbReference type="Google" id="ProtNLM"/>
    </source>
</evidence>